<protein>
    <submittedName>
        <fullName evidence="1">Uncharacterized protein</fullName>
    </submittedName>
</protein>
<name>A0A8S1E3H3_9INSE</name>
<reference evidence="1 2" key="1">
    <citation type="submission" date="2020-04" db="EMBL/GenBank/DDBJ databases">
        <authorList>
            <person name="Alioto T."/>
            <person name="Alioto T."/>
            <person name="Gomez Garrido J."/>
        </authorList>
    </citation>
    <scope>NUCLEOTIDE SEQUENCE [LARGE SCALE GENOMIC DNA]</scope>
</reference>
<proteinExistence type="predicted"/>
<dbReference type="AlphaFoldDB" id="A0A8S1E3H3"/>
<dbReference type="Proteomes" id="UP000494165">
    <property type="component" value="Unassembled WGS sequence"/>
</dbReference>
<dbReference type="EMBL" id="CADEPI010000840">
    <property type="protein sequence ID" value="CAB3388643.1"/>
    <property type="molecule type" value="Genomic_DNA"/>
</dbReference>
<organism evidence="1 2">
    <name type="scientific">Cloeon dipterum</name>
    <dbReference type="NCBI Taxonomy" id="197152"/>
    <lineage>
        <taxon>Eukaryota</taxon>
        <taxon>Metazoa</taxon>
        <taxon>Ecdysozoa</taxon>
        <taxon>Arthropoda</taxon>
        <taxon>Hexapoda</taxon>
        <taxon>Insecta</taxon>
        <taxon>Pterygota</taxon>
        <taxon>Palaeoptera</taxon>
        <taxon>Ephemeroptera</taxon>
        <taxon>Pisciforma</taxon>
        <taxon>Baetidae</taxon>
        <taxon>Cloeon</taxon>
    </lineage>
</organism>
<gene>
    <name evidence="1" type="ORF">CLODIP_2_CD01663</name>
</gene>
<accession>A0A8S1E3H3</accession>
<comment type="caution">
    <text evidence="1">The sequence shown here is derived from an EMBL/GenBank/DDBJ whole genome shotgun (WGS) entry which is preliminary data.</text>
</comment>
<evidence type="ECO:0000313" key="1">
    <source>
        <dbReference type="EMBL" id="CAB3388643.1"/>
    </source>
</evidence>
<evidence type="ECO:0000313" key="2">
    <source>
        <dbReference type="Proteomes" id="UP000494165"/>
    </source>
</evidence>
<sequence>MHPLPPSYRGGCILTFPQTVFRPLPSSNYTVAPASPQKNPLILVATRCRYPSFHPPEPPTRVRLVLRLSVFYRLKGRYI</sequence>
<keyword evidence="2" id="KW-1185">Reference proteome</keyword>